<gene>
    <name evidence="1" type="ORF">RRG08_030420</name>
</gene>
<reference evidence="1" key="1">
    <citation type="journal article" date="2023" name="G3 (Bethesda)">
        <title>A reference genome for the long-term kleptoplast-retaining sea slug Elysia crispata morphotype clarki.</title>
        <authorList>
            <person name="Eastman K.E."/>
            <person name="Pendleton A.L."/>
            <person name="Shaikh M.A."/>
            <person name="Suttiyut T."/>
            <person name="Ogas R."/>
            <person name="Tomko P."/>
            <person name="Gavelis G."/>
            <person name="Widhalm J.R."/>
            <person name="Wisecaver J.H."/>
        </authorList>
    </citation>
    <scope>NUCLEOTIDE SEQUENCE</scope>
    <source>
        <strain evidence="1">ECLA1</strain>
    </source>
</reference>
<name>A0AAE1CXY3_9GAST</name>
<dbReference type="Proteomes" id="UP001283361">
    <property type="component" value="Unassembled WGS sequence"/>
</dbReference>
<sequence>MRSVHYKVFTPSYLPGLELSARKLQLRVVKMGYLPLSPDLNWVQLSRMAGLAPSSLSLSQTLGVKDEKLGENGRAAKTMKFGVSLILQSSRGGTSKCFF</sequence>
<accession>A0AAE1CXY3</accession>
<evidence type="ECO:0000313" key="1">
    <source>
        <dbReference type="EMBL" id="KAK3744337.1"/>
    </source>
</evidence>
<evidence type="ECO:0000313" key="2">
    <source>
        <dbReference type="Proteomes" id="UP001283361"/>
    </source>
</evidence>
<organism evidence="1 2">
    <name type="scientific">Elysia crispata</name>
    <name type="common">lettuce slug</name>
    <dbReference type="NCBI Taxonomy" id="231223"/>
    <lineage>
        <taxon>Eukaryota</taxon>
        <taxon>Metazoa</taxon>
        <taxon>Spiralia</taxon>
        <taxon>Lophotrochozoa</taxon>
        <taxon>Mollusca</taxon>
        <taxon>Gastropoda</taxon>
        <taxon>Heterobranchia</taxon>
        <taxon>Euthyneura</taxon>
        <taxon>Panpulmonata</taxon>
        <taxon>Sacoglossa</taxon>
        <taxon>Placobranchoidea</taxon>
        <taxon>Plakobranchidae</taxon>
        <taxon>Elysia</taxon>
    </lineage>
</organism>
<comment type="caution">
    <text evidence="1">The sequence shown here is derived from an EMBL/GenBank/DDBJ whole genome shotgun (WGS) entry which is preliminary data.</text>
</comment>
<proteinExistence type="predicted"/>
<protein>
    <submittedName>
        <fullName evidence="1">Uncharacterized protein</fullName>
    </submittedName>
</protein>
<dbReference type="AlphaFoldDB" id="A0AAE1CXY3"/>
<dbReference type="EMBL" id="JAWDGP010006267">
    <property type="protein sequence ID" value="KAK3744337.1"/>
    <property type="molecule type" value="Genomic_DNA"/>
</dbReference>
<keyword evidence="2" id="KW-1185">Reference proteome</keyword>